<comment type="caution">
    <text evidence="3">The sequence shown here is derived from an EMBL/GenBank/DDBJ whole genome shotgun (WGS) entry which is preliminary data.</text>
</comment>
<dbReference type="GO" id="GO:0003700">
    <property type="term" value="F:DNA-binding transcription factor activity"/>
    <property type="evidence" value="ECO:0007669"/>
    <property type="project" value="TreeGrafter"/>
</dbReference>
<protein>
    <submittedName>
        <fullName evidence="3">DNA-binding helix-turn-helix protein</fullName>
    </submittedName>
</protein>
<evidence type="ECO:0000256" key="1">
    <source>
        <dbReference type="ARBA" id="ARBA00023125"/>
    </source>
</evidence>
<reference evidence="3 4" key="1">
    <citation type="submission" date="2016-01" db="EMBL/GenBank/DDBJ databases">
        <authorList>
            <person name="Oliw E.H."/>
        </authorList>
    </citation>
    <scope>NUCLEOTIDE SEQUENCE [LARGE SCALE GENOMIC DNA]</scope>
    <source>
        <strain evidence="3 4">KA00635</strain>
    </source>
</reference>
<feature type="domain" description="HTH cro/C1-type" evidence="2">
    <location>
        <begin position="7"/>
        <end position="61"/>
    </location>
</feature>
<dbReference type="CDD" id="cd00093">
    <property type="entry name" value="HTH_XRE"/>
    <property type="match status" value="1"/>
</dbReference>
<evidence type="ECO:0000313" key="4">
    <source>
        <dbReference type="Proteomes" id="UP000070422"/>
    </source>
</evidence>
<dbReference type="InterPro" id="IPR001387">
    <property type="entry name" value="Cro/C1-type_HTH"/>
</dbReference>
<evidence type="ECO:0000259" key="2">
    <source>
        <dbReference type="PROSITE" id="PS50943"/>
    </source>
</evidence>
<dbReference type="AlphaFoldDB" id="A0A133XSR7"/>
<dbReference type="OrthoDB" id="2428681at2"/>
<sequence>MEPGQLVRKYRLERGLSLKELAERVHRTDSTICRMESGERTISIQTMAEFARVLGFDPKEVFD</sequence>
<name>A0A133XSR7_9LACT</name>
<dbReference type="SMART" id="SM00530">
    <property type="entry name" value="HTH_XRE"/>
    <property type="match status" value="1"/>
</dbReference>
<organism evidence="3 4">
    <name type="scientific">Aerococcus christensenii</name>
    <dbReference type="NCBI Taxonomy" id="87541"/>
    <lineage>
        <taxon>Bacteria</taxon>
        <taxon>Bacillati</taxon>
        <taxon>Bacillota</taxon>
        <taxon>Bacilli</taxon>
        <taxon>Lactobacillales</taxon>
        <taxon>Aerococcaceae</taxon>
        <taxon>Aerococcus</taxon>
    </lineage>
</organism>
<dbReference type="EMBL" id="LSCQ01000088">
    <property type="protein sequence ID" value="KXB33977.1"/>
    <property type="molecule type" value="Genomic_DNA"/>
</dbReference>
<dbReference type="InterPro" id="IPR050807">
    <property type="entry name" value="TransReg_Diox_bact_type"/>
</dbReference>
<dbReference type="PANTHER" id="PTHR46797:SF1">
    <property type="entry name" value="METHYLPHOSPHONATE SYNTHASE"/>
    <property type="match status" value="1"/>
</dbReference>
<dbReference type="SUPFAM" id="SSF47413">
    <property type="entry name" value="lambda repressor-like DNA-binding domains"/>
    <property type="match status" value="1"/>
</dbReference>
<gene>
    <name evidence="3" type="ORF">HMPREF3187_01586</name>
</gene>
<dbReference type="Pfam" id="PF13560">
    <property type="entry name" value="HTH_31"/>
    <property type="match status" value="1"/>
</dbReference>
<dbReference type="PROSITE" id="PS50943">
    <property type="entry name" value="HTH_CROC1"/>
    <property type="match status" value="1"/>
</dbReference>
<dbReference type="RefSeq" id="WP_060937269.1">
    <property type="nucleotide sequence ID" value="NZ_JASOZP010000044.1"/>
</dbReference>
<keyword evidence="1 3" id="KW-0238">DNA-binding</keyword>
<dbReference type="PATRIC" id="fig|87541.4.peg.1575"/>
<dbReference type="PANTHER" id="PTHR46797">
    <property type="entry name" value="HTH-TYPE TRANSCRIPTIONAL REGULATOR"/>
    <property type="match status" value="1"/>
</dbReference>
<dbReference type="Gene3D" id="1.10.260.40">
    <property type="entry name" value="lambda repressor-like DNA-binding domains"/>
    <property type="match status" value="1"/>
</dbReference>
<evidence type="ECO:0000313" key="3">
    <source>
        <dbReference type="EMBL" id="KXB33977.1"/>
    </source>
</evidence>
<proteinExistence type="predicted"/>
<dbReference type="Proteomes" id="UP000070422">
    <property type="component" value="Unassembled WGS sequence"/>
</dbReference>
<dbReference type="GO" id="GO:0005829">
    <property type="term" value="C:cytosol"/>
    <property type="evidence" value="ECO:0007669"/>
    <property type="project" value="TreeGrafter"/>
</dbReference>
<dbReference type="InterPro" id="IPR010982">
    <property type="entry name" value="Lambda_DNA-bd_dom_sf"/>
</dbReference>
<dbReference type="GO" id="GO:0003677">
    <property type="term" value="F:DNA binding"/>
    <property type="evidence" value="ECO:0007669"/>
    <property type="project" value="UniProtKB-KW"/>
</dbReference>
<accession>A0A133XSR7</accession>